<evidence type="ECO:0000313" key="1">
    <source>
        <dbReference type="EMBL" id="KAK9888446.1"/>
    </source>
</evidence>
<gene>
    <name evidence="1" type="ORF">WA026_000694</name>
</gene>
<dbReference type="Proteomes" id="UP001431783">
    <property type="component" value="Unassembled WGS sequence"/>
</dbReference>
<evidence type="ECO:0000313" key="2">
    <source>
        <dbReference type="Proteomes" id="UP001431783"/>
    </source>
</evidence>
<comment type="caution">
    <text evidence="1">The sequence shown here is derived from an EMBL/GenBank/DDBJ whole genome shotgun (WGS) entry which is preliminary data.</text>
</comment>
<dbReference type="AlphaFoldDB" id="A0AAW1UYG2"/>
<name>A0AAW1UYG2_9CUCU</name>
<accession>A0AAW1UYG2</accession>
<keyword evidence="2" id="KW-1185">Reference proteome</keyword>
<proteinExistence type="predicted"/>
<dbReference type="EMBL" id="JARQZJ010000121">
    <property type="protein sequence ID" value="KAK9888446.1"/>
    <property type="molecule type" value="Genomic_DNA"/>
</dbReference>
<sequence>MIFFISCWGQEEYIPRPAGLKTDARKNKDRERSGGGGVSVFFWRRANEGAVAYYFHKSIIFIARGVRPSPIGSRDAVRTSSLLPITADGSPHEAGAPLY</sequence>
<protein>
    <submittedName>
        <fullName evidence="1">Uncharacterized protein</fullName>
    </submittedName>
</protein>
<organism evidence="1 2">
    <name type="scientific">Henosepilachna vigintioctopunctata</name>
    <dbReference type="NCBI Taxonomy" id="420089"/>
    <lineage>
        <taxon>Eukaryota</taxon>
        <taxon>Metazoa</taxon>
        <taxon>Ecdysozoa</taxon>
        <taxon>Arthropoda</taxon>
        <taxon>Hexapoda</taxon>
        <taxon>Insecta</taxon>
        <taxon>Pterygota</taxon>
        <taxon>Neoptera</taxon>
        <taxon>Endopterygota</taxon>
        <taxon>Coleoptera</taxon>
        <taxon>Polyphaga</taxon>
        <taxon>Cucujiformia</taxon>
        <taxon>Coccinelloidea</taxon>
        <taxon>Coccinellidae</taxon>
        <taxon>Epilachninae</taxon>
        <taxon>Epilachnini</taxon>
        <taxon>Henosepilachna</taxon>
    </lineage>
</organism>
<reference evidence="1 2" key="1">
    <citation type="submission" date="2023-03" db="EMBL/GenBank/DDBJ databases">
        <title>Genome insight into feeding habits of ladybird beetles.</title>
        <authorList>
            <person name="Li H.-S."/>
            <person name="Huang Y.-H."/>
            <person name="Pang H."/>
        </authorList>
    </citation>
    <scope>NUCLEOTIDE SEQUENCE [LARGE SCALE GENOMIC DNA]</scope>
    <source>
        <strain evidence="1">SYSU_2023b</strain>
        <tissue evidence="1">Whole body</tissue>
    </source>
</reference>